<feature type="region of interest" description="Disordered" evidence="1">
    <location>
        <begin position="235"/>
        <end position="406"/>
    </location>
</feature>
<name>A0A7J6UEQ0_PEROL</name>
<dbReference type="EMBL" id="JABANO010004104">
    <property type="protein sequence ID" value="KAF4755722.1"/>
    <property type="molecule type" value="Genomic_DNA"/>
</dbReference>
<keyword evidence="3" id="KW-1185">Reference proteome</keyword>
<gene>
    <name evidence="2" type="ORF">FOZ63_001002</name>
</gene>
<evidence type="ECO:0000313" key="3">
    <source>
        <dbReference type="Proteomes" id="UP000553632"/>
    </source>
</evidence>
<sequence>KSQGDDERDVEDGCGEGEEDFCCYVASTPSGSGVPAVEGGEVSASRRVAGSVFAKREELTAVVAGDGEKEEEDVELLTEIICLLMTAMTACSNEIVSTVDGRPARLVGQDFLVAALEAVITRHPSCSLLANSVLELFKAMQQLGEDEVLVEPLLHEKQAVEKCLAGEGGRPMGCRPQIAEILLSLEEKSKEAPMVSAAVKLESPAAEAYLSRWRLCRGMKLDLGGTIAVPRSVEENAADDTGRSGASPSSSSLPPIISSTTATPSTGGMLGDDSLDSPEFFQAGSHHDTSWSPTGRSPTPEWPGPVPTDWAESPVNGDWPGGETDGKTGEIVTDWPPLQDDQAWVASPTVSDVKWGSSTPVGWPTEDGNSGQLDGDTVEGRNMNESIDLVDGEGSESPRSSDSGKN</sequence>
<evidence type="ECO:0000313" key="2">
    <source>
        <dbReference type="EMBL" id="KAF4755722.1"/>
    </source>
</evidence>
<feature type="compositionally biased region" description="Low complexity" evidence="1">
    <location>
        <begin position="243"/>
        <end position="267"/>
    </location>
</feature>
<feature type="compositionally biased region" description="Polar residues" evidence="1">
    <location>
        <begin position="397"/>
        <end position="406"/>
    </location>
</feature>
<dbReference type="AlphaFoldDB" id="A0A7J6UEQ0"/>
<comment type="caution">
    <text evidence="2">The sequence shown here is derived from an EMBL/GenBank/DDBJ whole genome shotgun (WGS) entry which is preliminary data.</text>
</comment>
<reference evidence="2 3" key="1">
    <citation type="submission" date="2020-04" db="EMBL/GenBank/DDBJ databases">
        <title>Perkinsus olseni comparative genomics.</title>
        <authorList>
            <person name="Bogema D.R."/>
        </authorList>
    </citation>
    <scope>NUCLEOTIDE SEQUENCE [LARGE SCALE GENOMIC DNA]</scope>
    <source>
        <strain evidence="2 3">ATCC PRA-207</strain>
    </source>
</reference>
<proteinExistence type="predicted"/>
<dbReference type="Proteomes" id="UP000553632">
    <property type="component" value="Unassembled WGS sequence"/>
</dbReference>
<evidence type="ECO:0000256" key="1">
    <source>
        <dbReference type="SAM" id="MobiDB-lite"/>
    </source>
</evidence>
<protein>
    <submittedName>
        <fullName evidence="2">Uncharacterized protein</fullName>
    </submittedName>
</protein>
<accession>A0A7J6UEQ0</accession>
<feature type="non-terminal residue" evidence="2">
    <location>
        <position position="1"/>
    </location>
</feature>
<organism evidence="2 3">
    <name type="scientific">Perkinsus olseni</name>
    <name type="common">Perkinsus atlanticus</name>
    <dbReference type="NCBI Taxonomy" id="32597"/>
    <lineage>
        <taxon>Eukaryota</taxon>
        <taxon>Sar</taxon>
        <taxon>Alveolata</taxon>
        <taxon>Perkinsozoa</taxon>
        <taxon>Perkinsea</taxon>
        <taxon>Perkinsida</taxon>
        <taxon>Perkinsidae</taxon>
        <taxon>Perkinsus</taxon>
    </lineage>
</organism>